<evidence type="ECO:0000313" key="5">
    <source>
        <dbReference type="Proteomes" id="UP001642483"/>
    </source>
</evidence>
<feature type="domain" description="PiggyBac transposable element-derived protein" evidence="3">
    <location>
        <begin position="9"/>
        <end position="236"/>
    </location>
</feature>
<evidence type="ECO:0000313" key="4">
    <source>
        <dbReference type="EMBL" id="CAK8681413.1"/>
    </source>
</evidence>
<evidence type="ECO:0000256" key="1">
    <source>
        <dbReference type="SAM" id="MobiDB-lite"/>
    </source>
</evidence>
<reference evidence="4 5" key="1">
    <citation type="submission" date="2024-02" db="EMBL/GenBank/DDBJ databases">
        <authorList>
            <person name="Daric V."/>
            <person name="Darras S."/>
        </authorList>
    </citation>
    <scope>NUCLEOTIDE SEQUENCE [LARGE SCALE GENOMIC DNA]</scope>
</reference>
<feature type="domain" description="PiggyBac transposable element-derived protein 4 C-terminal zinc-finger" evidence="2">
    <location>
        <begin position="287"/>
        <end position="337"/>
    </location>
</feature>
<dbReference type="Pfam" id="PF13843">
    <property type="entry name" value="DDE_Tnp_1_7"/>
    <property type="match status" value="1"/>
</dbReference>
<dbReference type="PANTHER" id="PTHR46599:SF3">
    <property type="entry name" value="PIGGYBAC TRANSPOSABLE ELEMENT-DERIVED PROTEIN 4"/>
    <property type="match status" value="1"/>
</dbReference>
<organism evidence="4 5">
    <name type="scientific">Clavelina lepadiformis</name>
    <name type="common">Light-bulb sea squirt</name>
    <name type="synonym">Ascidia lepadiformis</name>
    <dbReference type="NCBI Taxonomy" id="159417"/>
    <lineage>
        <taxon>Eukaryota</taxon>
        <taxon>Metazoa</taxon>
        <taxon>Chordata</taxon>
        <taxon>Tunicata</taxon>
        <taxon>Ascidiacea</taxon>
        <taxon>Aplousobranchia</taxon>
        <taxon>Clavelinidae</taxon>
        <taxon>Clavelina</taxon>
    </lineage>
</organism>
<keyword evidence="5" id="KW-1185">Reference proteome</keyword>
<gene>
    <name evidence="4" type="ORF">CVLEPA_LOCUS11615</name>
</gene>
<dbReference type="EMBL" id="CAWYQH010000079">
    <property type="protein sequence ID" value="CAK8681413.1"/>
    <property type="molecule type" value="Genomic_DNA"/>
</dbReference>
<feature type="compositionally biased region" description="Basic and acidic residues" evidence="1">
    <location>
        <begin position="274"/>
        <end position="285"/>
    </location>
</feature>
<protein>
    <recommendedName>
        <fullName evidence="6">PiggyBac transposable element-derived protein domain-containing protein</fullName>
    </recommendedName>
</protein>
<evidence type="ECO:0000259" key="3">
    <source>
        <dbReference type="Pfam" id="PF13843"/>
    </source>
</evidence>
<evidence type="ECO:0008006" key="6">
    <source>
        <dbReference type="Google" id="ProtNLM"/>
    </source>
</evidence>
<name>A0ABP0FP50_CLALP</name>
<proteinExistence type="predicted"/>
<sequence>MREFAQNTDESTVGFKGRIAFKTYNPQKPTKWGLRVYVLSDSDSGYISAFEPYFGKTTTENLSRQDLPFTSRIVMHLVGKLLSKVRASGYHIYTDRFYTSYTLAKELLQNKIHLTRTIQKNRVGLPTEVKRLRLKNLQLKAYRHPENILTLGWQDRRLILMLSTWHNVDTAPHSRWRNGRQEDVEKPDVIRDYTANMGAVDRSDHYCASYSFTRKTLRWWRKLFFWLVEVCMVNSFLVYKEMQHLRDSRHLQYRNKVIVQLIGDVRNRKPKRGRPSESDSAERLNKSPHFIKKGARGHTKNCMVCNTKEQRKTTLFFCETCQRKPGLHPGECFKKYHTQVTYKD</sequence>
<dbReference type="Pfam" id="PF13842">
    <property type="entry name" value="zf-Tnp_2"/>
    <property type="match status" value="1"/>
</dbReference>
<feature type="region of interest" description="Disordered" evidence="1">
    <location>
        <begin position="266"/>
        <end position="293"/>
    </location>
</feature>
<dbReference type="PANTHER" id="PTHR46599">
    <property type="entry name" value="PIGGYBAC TRANSPOSABLE ELEMENT-DERIVED PROTEIN 4"/>
    <property type="match status" value="1"/>
</dbReference>
<dbReference type="Proteomes" id="UP001642483">
    <property type="component" value="Unassembled WGS sequence"/>
</dbReference>
<comment type="caution">
    <text evidence="4">The sequence shown here is derived from an EMBL/GenBank/DDBJ whole genome shotgun (WGS) entry which is preliminary data.</text>
</comment>
<dbReference type="InterPro" id="IPR029526">
    <property type="entry name" value="PGBD"/>
</dbReference>
<dbReference type="InterPro" id="IPR032718">
    <property type="entry name" value="PGBD4_Znf_C"/>
</dbReference>
<accession>A0ABP0FP50</accession>
<evidence type="ECO:0000259" key="2">
    <source>
        <dbReference type="Pfam" id="PF13842"/>
    </source>
</evidence>